<evidence type="ECO:0000313" key="1">
    <source>
        <dbReference type="EMBL" id="EFX69980.1"/>
    </source>
</evidence>
<accession>E9HE82</accession>
<proteinExistence type="predicted"/>
<dbReference type="KEGG" id="dpx:DAPPUDRAFT_257795"/>
<organism evidence="1 2">
    <name type="scientific">Daphnia pulex</name>
    <name type="common">Water flea</name>
    <dbReference type="NCBI Taxonomy" id="6669"/>
    <lineage>
        <taxon>Eukaryota</taxon>
        <taxon>Metazoa</taxon>
        <taxon>Ecdysozoa</taxon>
        <taxon>Arthropoda</taxon>
        <taxon>Crustacea</taxon>
        <taxon>Branchiopoda</taxon>
        <taxon>Diplostraca</taxon>
        <taxon>Cladocera</taxon>
        <taxon>Anomopoda</taxon>
        <taxon>Daphniidae</taxon>
        <taxon>Daphnia</taxon>
    </lineage>
</organism>
<dbReference type="Proteomes" id="UP000000305">
    <property type="component" value="Unassembled WGS sequence"/>
</dbReference>
<dbReference type="CDD" id="cd09276">
    <property type="entry name" value="Rnase_HI_RT_non_LTR"/>
    <property type="match status" value="1"/>
</dbReference>
<dbReference type="InterPro" id="IPR036397">
    <property type="entry name" value="RNaseH_sf"/>
</dbReference>
<dbReference type="AlphaFoldDB" id="E9HE82"/>
<evidence type="ECO:0000313" key="2">
    <source>
        <dbReference type="Proteomes" id="UP000000305"/>
    </source>
</evidence>
<dbReference type="Gene3D" id="3.30.420.10">
    <property type="entry name" value="Ribonuclease H-like superfamily/Ribonuclease H"/>
    <property type="match status" value="2"/>
</dbReference>
<dbReference type="InParanoid" id="E9HE82"/>
<dbReference type="GO" id="GO:0043137">
    <property type="term" value="P:DNA replication, removal of RNA primer"/>
    <property type="evidence" value="ECO:0000318"/>
    <property type="project" value="GO_Central"/>
</dbReference>
<dbReference type="HOGENOM" id="CLU_1808132_0_0_1"/>
<dbReference type="OrthoDB" id="6378051at2759"/>
<dbReference type="InterPro" id="IPR012337">
    <property type="entry name" value="RNaseH-like_sf"/>
</dbReference>
<reference evidence="1 2" key="1">
    <citation type="journal article" date="2011" name="Science">
        <title>The ecoresponsive genome of Daphnia pulex.</title>
        <authorList>
            <person name="Colbourne J.K."/>
            <person name="Pfrender M.E."/>
            <person name="Gilbert D."/>
            <person name="Thomas W.K."/>
            <person name="Tucker A."/>
            <person name="Oakley T.H."/>
            <person name="Tokishita S."/>
            <person name="Aerts A."/>
            <person name="Arnold G.J."/>
            <person name="Basu M.K."/>
            <person name="Bauer D.J."/>
            <person name="Caceres C.E."/>
            <person name="Carmel L."/>
            <person name="Casola C."/>
            <person name="Choi J.H."/>
            <person name="Detter J.C."/>
            <person name="Dong Q."/>
            <person name="Dusheyko S."/>
            <person name="Eads B.D."/>
            <person name="Frohlich T."/>
            <person name="Geiler-Samerotte K.A."/>
            <person name="Gerlach D."/>
            <person name="Hatcher P."/>
            <person name="Jogdeo S."/>
            <person name="Krijgsveld J."/>
            <person name="Kriventseva E.V."/>
            <person name="Kultz D."/>
            <person name="Laforsch C."/>
            <person name="Lindquist E."/>
            <person name="Lopez J."/>
            <person name="Manak J.R."/>
            <person name="Muller J."/>
            <person name="Pangilinan J."/>
            <person name="Patwardhan R.P."/>
            <person name="Pitluck S."/>
            <person name="Pritham E.J."/>
            <person name="Rechtsteiner A."/>
            <person name="Rho M."/>
            <person name="Rogozin I.B."/>
            <person name="Sakarya O."/>
            <person name="Salamov A."/>
            <person name="Schaack S."/>
            <person name="Shapiro H."/>
            <person name="Shiga Y."/>
            <person name="Skalitzky C."/>
            <person name="Smith Z."/>
            <person name="Souvorov A."/>
            <person name="Sung W."/>
            <person name="Tang Z."/>
            <person name="Tsuchiya D."/>
            <person name="Tu H."/>
            <person name="Vos H."/>
            <person name="Wang M."/>
            <person name="Wolf Y.I."/>
            <person name="Yamagata H."/>
            <person name="Yamada T."/>
            <person name="Ye Y."/>
            <person name="Shaw J.R."/>
            <person name="Andrews J."/>
            <person name="Crease T.J."/>
            <person name="Tang H."/>
            <person name="Lucas S.M."/>
            <person name="Robertson H.M."/>
            <person name="Bork P."/>
            <person name="Koonin E.V."/>
            <person name="Zdobnov E.M."/>
            <person name="Grigoriev I.V."/>
            <person name="Lynch M."/>
            <person name="Boore J.L."/>
        </authorList>
    </citation>
    <scope>NUCLEOTIDE SEQUENCE [LARGE SCALE GENOMIC DNA]</scope>
</reference>
<dbReference type="SUPFAM" id="SSF53098">
    <property type="entry name" value="Ribonuclease H-like"/>
    <property type="match status" value="1"/>
</dbReference>
<gene>
    <name evidence="1" type="ORF">DAPPUDRAFT_257795</name>
</gene>
<dbReference type="GO" id="GO:0003676">
    <property type="term" value="F:nucleic acid binding"/>
    <property type="evidence" value="ECO:0007669"/>
    <property type="project" value="InterPro"/>
</dbReference>
<dbReference type="EMBL" id="GL732627">
    <property type="protein sequence ID" value="EFX69980.1"/>
    <property type="molecule type" value="Genomic_DNA"/>
</dbReference>
<sequence length="143" mass="15893">MNQIKRAQFETTTIAYTDGSPNKSTEKTTFAVTIPSLEIEEVTTLTRNSSVFTAEAKAINKAMELIYNLDDQVAELTTLDNCKSSGTKVNLYWIPSHVGIPGNEVADRLASEESNQLFPTRSNQNQLSSAEQAALFKEYLPIW</sequence>
<dbReference type="PhylomeDB" id="E9HE82"/>
<protein>
    <submittedName>
        <fullName evidence="1">Uncharacterized protein</fullName>
    </submittedName>
</protein>
<keyword evidence="2" id="KW-1185">Reference proteome</keyword>
<dbReference type="GO" id="GO:0004523">
    <property type="term" value="F:RNA-DNA hybrid ribonuclease activity"/>
    <property type="evidence" value="ECO:0000318"/>
    <property type="project" value="GO_Central"/>
</dbReference>
<name>E9HE82_DAPPU</name>